<dbReference type="AlphaFoldDB" id="A0A942UQL4"/>
<keyword evidence="3" id="KW-1185">Reference proteome</keyword>
<name>A0A942UQL4_9FIRM</name>
<dbReference type="EMBL" id="WSFT01000016">
    <property type="protein sequence ID" value="MBS4537479.1"/>
    <property type="molecule type" value="Genomic_DNA"/>
</dbReference>
<protein>
    <submittedName>
        <fullName evidence="2">ABC-2 transporter permease</fullName>
    </submittedName>
</protein>
<dbReference type="Proteomes" id="UP000724672">
    <property type="component" value="Unassembled WGS sequence"/>
</dbReference>
<dbReference type="RefSeq" id="WP_203365403.1">
    <property type="nucleotide sequence ID" value="NZ_WSFT01000016.1"/>
</dbReference>
<organism evidence="2 3">
    <name type="scientific">Anaeromonas frigoriresistens</name>
    <dbReference type="NCBI Taxonomy" id="2683708"/>
    <lineage>
        <taxon>Bacteria</taxon>
        <taxon>Bacillati</taxon>
        <taxon>Bacillota</taxon>
        <taxon>Tissierellia</taxon>
        <taxon>Tissierellales</taxon>
        <taxon>Thermohalobacteraceae</taxon>
        <taxon>Anaeromonas</taxon>
    </lineage>
</organism>
<proteinExistence type="predicted"/>
<feature type="transmembrane region" description="Helical" evidence="1">
    <location>
        <begin position="118"/>
        <end position="138"/>
    </location>
</feature>
<feature type="transmembrane region" description="Helical" evidence="1">
    <location>
        <begin position="150"/>
        <end position="170"/>
    </location>
</feature>
<dbReference type="PANTHER" id="PTHR41309">
    <property type="entry name" value="MEMBRANE PROTEIN-RELATED"/>
    <property type="match status" value="1"/>
</dbReference>
<dbReference type="InterPro" id="IPR025699">
    <property type="entry name" value="ABC2_memb-like"/>
</dbReference>
<reference evidence="2" key="1">
    <citation type="submission" date="2019-12" db="EMBL/GenBank/DDBJ databases">
        <title>Clostridiaceae gen. nov. sp. nov., isolated from sediment in Xinjiang, China.</title>
        <authorList>
            <person name="Zhang R."/>
        </authorList>
    </citation>
    <scope>NUCLEOTIDE SEQUENCE</scope>
    <source>
        <strain evidence="2">D2Q-11</strain>
    </source>
</reference>
<evidence type="ECO:0000313" key="3">
    <source>
        <dbReference type="Proteomes" id="UP000724672"/>
    </source>
</evidence>
<feature type="transmembrane region" description="Helical" evidence="1">
    <location>
        <begin position="190"/>
        <end position="212"/>
    </location>
</feature>
<evidence type="ECO:0000256" key="1">
    <source>
        <dbReference type="SAM" id="Phobius"/>
    </source>
</evidence>
<dbReference type="PANTHER" id="PTHR41309:SF2">
    <property type="entry name" value="MEMBRANE PROTEIN"/>
    <property type="match status" value="1"/>
</dbReference>
<keyword evidence="1" id="KW-0472">Membrane</keyword>
<comment type="caution">
    <text evidence="2">The sequence shown here is derived from an EMBL/GenBank/DDBJ whole genome shotgun (WGS) entry which is preliminary data.</text>
</comment>
<accession>A0A942UQL4</accession>
<feature type="transmembrane region" description="Helical" evidence="1">
    <location>
        <begin position="77"/>
        <end position="98"/>
    </location>
</feature>
<feature type="transmembrane region" description="Helical" evidence="1">
    <location>
        <begin position="37"/>
        <end position="56"/>
    </location>
</feature>
<sequence>MYNLILKDIFLIKKRFILALLYIPAMALAFQGSGLNMAVVGIVGGTYILITTACAYDDKNNSDIMLNSLPIKRSKIVLSKYITIYFYTSIGIISYLLISNLINIMNINIEFYTINLEGVIGVLFSITLINSIYFPIYFKLGYLKTRVVSMLLFIGMFVGFGSFSSLLVNNKISNEFLLHVFSVINTQSDIVISLVMIGIMILIQSISIMISLKFYRNREF</sequence>
<gene>
    <name evidence="2" type="ORF">GOQ27_03340</name>
</gene>
<keyword evidence="1" id="KW-1133">Transmembrane helix</keyword>
<keyword evidence="1" id="KW-0812">Transmembrane</keyword>
<dbReference type="Pfam" id="PF13346">
    <property type="entry name" value="ABC2_membrane_5"/>
    <property type="match status" value="1"/>
</dbReference>
<evidence type="ECO:0000313" key="2">
    <source>
        <dbReference type="EMBL" id="MBS4537479.1"/>
    </source>
</evidence>